<dbReference type="SUPFAM" id="SSF52540">
    <property type="entry name" value="P-loop containing nucleoside triphosphate hydrolases"/>
    <property type="match status" value="1"/>
</dbReference>
<dbReference type="eggNOG" id="COG3378">
    <property type="taxonomic scope" value="Bacteria"/>
</dbReference>
<feature type="region of interest" description="Disordered" evidence="3">
    <location>
        <begin position="112"/>
        <end position="133"/>
    </location>
</feature>
<gene>
    <name evidence="5" type="ORF">Osc7112_4949</name>
</gene>
<dbReference type="GO" id="GO:0005524">
    <property type="term" value="F:ATP binding"/>
    <property type="evidence" value="ECO:0007669"/>
    <property type="project" value="UniProtKB-KW"/>
</dbReference>
<dbReference type="PROSITE" id="PS51206">
    <property type="entry name" value="SF3_HELICASE_1"/>
    <property type="match status" value="1"/>
</dbReference>
<name>K9VPQ8_9CYAN</name>
<keyword evidence="2" id="KW-0067">ATP-binding</keyword>
<accession>K9VPQ8</accession>
<evidence type="ECO:0000256" key="2">
    <source>
        <dbReference type="ARBA" id="ARBA00022840"/>
    </source>
</evidence>
<feature type="region of interest" description="Disordered" evidence="3">
    <location>
        <begin position="1"/>
        <end position="22"/>
    </location>
</feature>
<dbReference type="Gene3D" id="3.40.50.300">
    <property type="entry name" value="P-loop containing nucleotide triphosphate hydrolases"/>
    <property type="match status" value="1"/>
</dbReference>
<evidence type="ECO:0000256" key="1">
    <source>
        <dbReference type="ARBA" id="ARBA00022741"/>
    </source>
</evidence>
<dbReference type="Pfam" id="PF19263">
    <property type="entry name" value="DUF5906"/>
    <property type="match status" value="1"/>
</dbReference>
<dbReference type="STRING" id="179408.Osc7112_4949"/>
<organism evidence="5 6">
    <name type="scientific">Phormidium nigroviride PCC 7112</name>
    <dbReference type="NCBI Taxonomy" id="179408"/>
    <lineage>
        <taxon>Bacteria</taxon>
        <taxon>Bacillati</taxon>
        <taxon>Cyanobacteriota</taxon>
        <taxon>Cyanophyceae</taxon>
        <taxon>Oscillatoriophycideae</taxon>
        <taxon>Oscillatoriales</taxon>
        <taxon>Oscillatoriaceae</taxon>
        <taxon>Phormidium</taxon>
    </lineage>
</organism>
<dbReference type="KEGG" id="oni:Osc7112_4949"/>
<feature type="domain" description="SF3 helicase" evidence="4">
    <location>
        <begin position="514"/>
        <end position="680"/>
    </location>
</feature>
<dbReference type="InterPro" id="IPR014015">
    <property type="entry name" value="Helicase_SF3_DNA-vir"/>
</dbReference>
<dbReference type="InterPro" id="IPR045455">
    <property type="entry name" value="NrS-1_pol-like_helicase"/>
</dbReference>
<evidence type="ECO:0000313" key="5">
    <source>
        <dbReference type="EMBL" id="AFZ09215.1"/>
    </source>
</evidence>
<dbReference type="Proteomes" id="UP000010478">
    <property type="component" value="Chromosome"/>
</dbReference>
<proteinExistence type="predicted"/>
<protein>
    <recommendedName>
        <fullName evidence="4">SF3 helicase domain-containing protein</fullName>
    </recommendedName>
</protein>
<feature type="compositionally biased region" description="Polar residues" evidence="3">
    <location>
        <begin position="1"/>
        <end position="16"/>
    </location>
</feature>
<dbReference type="InterPro" id="IPR027417">
    <property type="entry name" value="P-loop_NTPase"/>
</dbReference>
<dbReference type="EMBL" id="CP003614">
    <property type="protein sequence ID" value="AFZ09215.1"/>
    <property type="molecule type" value="Genomic_DNA"/>
</dbReference>
<dbReference type="OrthoDB" id="9763644at2"/>
<evidence type="ECO:0000256" key="3">
    <source>
        <dbReference type="SAM" id="MobiDB-lite"/>
    </source>
</evidence>
<reference evidence="5 6" key="1">
    <citation type="submission" date="2012-05" db="EMBL/GenBank/DDBJ databases">
        <title>Finished chromosome of genome of Oscillatoria sp. PCC 7112.</title>
        <authorList>
            <consortium name="US DOE Joint Genome Institute"/>
            <person name="Gugger M."/>
            <person name="Coursin T."/>
            <person name="Rippka R."/>
            <person name="Tandeau De Marsac N."/>
            <person name="Huntemann M."/>
            <person name="Wei C.-L."/>
            <person name="Han J."/>
            <person name="Detter J.C."/>
            <person name="Han C."/>
            <person name="Tapia R."/>
            <person name="Davenport K."/>
            <person name="Daligault H."/>
            <person name="Erkkila T."/>
            <person name="Gu W."/>
            <person name="Munk A.C.C."/>
            <person name="Teshima H."/>
            <person name="Xu Y."/>
            <person name="Chain P."/>
            <person name="Chen A."/>
            <person name="Krypides N."/>
            <person name="Mavromatis K."/>
            <person name="Markowitz V."/>
            <person name="Szeto E."/>
            <person name="Ivanova N."/>
            <person name="Mikhailova N."/>
            <person name="Ovchinnikova G."/>
            <person name="Pagani I."/>
            <person name="Pati A."/>
            <person name="Goodwin L."/>
            <person name="Peters L."/>
            <person name="Pitluck S."/>
            <person name="Woyke T."/>
            <person name="Kerfeld C."/>
        </authorList>
    </citation>
    <scope>NUCLEOTIDE SEQUENCE [LARGE SCALE GENOMIC DNA]</scope>
    <source>
        <strain evidence="5 6">PCC 7112</strain>
    </source>
</reference>
<sequence>MSHNVNSNDGQTSSTPKKFDIRDHLDKLEPGKAKNYYTCPVCEGHSLGINSKNGKYQCWTNACSTADIREAIRPLAEFLAECKEDNPASQAKKPKAKKKEYRPVPVPIGAKLLRLPAPGKPPRAEQPKYVPKGVPDSATQITYAYSDTQKVLRFDWPDASKPKGRDKTCRQIHIDPSGKEIWSKGDARWPAYRIDEVVQLLEALPDDEPVLVLALEGENNVELARDISVAALTLQGSNWSHVEIQIMLETLQATGKNVAVAVLRDNDDAGIKKSQEVWLVARHIQLPCVVVDPRVIHPKIPEAGDIREILEAIDSEEFIRRVEEAVNNVAAESITSISLTPHPRTREEVVCQKYDSSESDYIPDTAPTPEQNYVQKAVDALYSDKPWVSIAGQLFEFTGTHYELRSEAAEKRRILDWLSTYSELVKGKYRCNRFNSASANEVYNCMVLAVAVDPNTINPDGLNSSKGIVKINPDGSHSLVPHNPNQVYTYVGCKYDPDIDPTDCDRLLECLEPSQREVFLRTAAAALNLKLVRSKLTGRGVKGLLCHGEGSNGKDTLRAVLSAVFGRGMTGKSLSDFKSYDNGRKFSLAGIEGSICNWASENTGKIDLDTIQSLKQLITGDILDIERKGKDGYEYKPAAIFLANCNKLPSITGGTAAIDDRYSILSFEKTYKHNADPSQGELEADPRFKDDENFILERIAPAMLNKMLERLPLLLKEGIDYKATREAMREAQEGSRHLWQFAREVGLEVQSGGRVWLKDLWQKLQNWYEDAGILERETSGTKEKLIWNELPSKYDAPVKAINQLYSRLCEIFPKVQVHRCEDRNNPERRGQKYLLGINFVQSSTTAHKTGLAELAVDTAMVTGLASGLASELAKNTANPVANPQTLTQRAANSANPISSPFAEVCNLLSQLTDDERRKLAELLVKPQPLVQKVTPEDAQAMRDIALVWWHEYYPEQLQTLQTQMFGWQAPGKKYDIATIAQWLEGEVEAVRDRIAELIRLQGEI</sequence>
<evidence type="ECO:0000259" key="4">
    <source>
        <dbReference type="PROSITE" id="PS51206"/>
    </source>
</evidence>
<keyword evidence="1" id="KW-0547">Nucleotide-binding</keyword>
<dbReference type="HOGENOM" id="CLU_012190_0_0_3"/>
<keyword evidence="6" id="KW-1185">Reference proteome</keyword>
<dbReference type="AlphaFoldDB" id="K9VPQ8"/>
<evidence type="ECO:0000313" key="6">
    <source>
        <dbReference type="Proteomes" id="UP000010478"/>
    </source>
</evidence>
<dbReference type="RefSeq" id="WP_015178444.1">
    <property type="nucleotide sequence ID" value="NC_019729.1"/>
</dbReference>